<dbReference type="STRING" id="1802557.A3A20_02370"/>
<organism evidence="1 2">
    <name type="scientific">Candidatus Wolfebacteria bacterium RIFCSPLOWO2_01_FULL_45_19</name>
    <dbReference type="NCBI Taxonomy" id="1802557"/>
    <lineage>
        <taxon>Bacteria</taxon>
        <taxon>Candidatus Wolfeibacteriota</taxon>
    </lineage>
</organism>
<accession>A0A1F8DT41</accession>
<protein>
    <submittedName>
        <fullName evidence="1">Uncharacterized protein</fullName>
    </submittedName>
</protein>
<name>A0A1F8DT41_9BACT</name>
<dbReference type="Proteomes" id="UP000178946">
    <property type="component" value="Unassembled WGS sequence"/>
</dbReference>
<sequence>MYNWSIDERRLKKNPESYKIWRLEQLVNFGLNGRKISKNELKKYWRRIKIDPARRNFLSVILDEGRNIK</sequence>
<reference evidence="1 2" key="1">
    <citation type="journal article" date="2016" name="Nat. Commun.">
        <title>Thousands of microbial genomes shed light on interconnected biogeochemical processes in an aquifer system.</title>
        <authorList>
            <person name="Anantharaman K."/>
            <person name="Brown C.T."/>
            <person name="Hug L.A."/>
            <person name="Sharon I."/>
            <person name="Castelle C.J."/>
            <person name="Probst A.J."/>
            <person name="Thomas B.C."/>
            <person name="Singh A."/>
            <person name="Wilkins M.J."/>
            <person name="Karaoz U."/>
            <person name="Brodie E.L."/>
            <person name="Williams K.H."/>
            <person name="Hubbard S.S."/>
            <person name="Banfield J.F."/>
        </authorList>
    </citation>
    <scope>NUCLEOTIDE SEQUENCE [LARGE SCALE GENOMIC DNA]</scope>
</reference>
<evidence type="ECO:0000313" key="1">
    <source>
        <dbReference type="EMBL" id="OGM91149.1"/>
    </source>
</evidence>
<dbReference type="EMBL" id="MGIR01000003">
    <property type="protein sequence ID" value="OGM91149.1"/>
    <property type="molecule type" value="Genomic_DNA"/>
</dbReference>
<dbReference type="AlphaFoldDB" id="A0A1F8DT41"/>
<gene>
    <name evidence="1" type="ORF">A3A20_02370</name>
</gene>
<comment type="caution">
    <text evidence="1">The sequence shown here is derived from an EMBL/GenBank/DDBJ whole genome shotgun (WGS) entry which is preliminary data.</text>
</comment>
<evidence type="ECO:0000313" key="2">
    <source>
        <dbReference type="Proteomes" id="UP000178946"/>
    </source>
</evidence>
<proteinExistence type="predicted"/>